<evidence type="ECO:0000259" key="2">
    <source>
        <dbReference type="Pfam" id="PF07859"/>
    </source>
</evidence>
<dbReference type="InterPro" id="IPR013094">
    <property type="entry name" value="AB_hydrolase_3"/>
</dbReference>
<evidence type="ECO:0000313" key="3">
    <source>
        <dbReference type="EMBL" id="PMD23436.1"/>
    </source>
</evidence>
<dbReference type="OrthoDB" id="408631at2759"/>
<dbReference type="Proteomes" id="UP000235672">
    <property type="component" value="Unassembled WGS sequence"/>
</dbReference>
<sequence>MGYHEPLINALHPSVVDRVDPQFAEIYNKYQAPHLRADQVTYEEYNANRSKYTFPIANGPYPEVGSIKYFQVPVSNPSGEITIQLFAPTEDVIAKGGLRGTDGALPAHVDYHGGGFVIGNLKSDESWCRQVCQAIGCLVLNVDYRLAPEFPHPVPGEDSWTALKWVFEHARELGVDASRVSVGGLSAGGQIAAVLTLLARDEPKMPKLVLQMLVVPVVDTRFVPLEGSCEPDVPYESYVTNEFAPCLPLNRLRWFYRLWLGTDMEARKKMTEDFRASPILAASHANLAPASIHVAGVDTLTSEGIAYHEVLTKAGTPSTLKVYEGCGHPFGHWDGELDKAKEYMQDTIAALKKAYTP</sequence>
<gene>
    <name evidence="3" type="ORF">NA56DRAFT_701729</name>
</gene>
<dbReference type="PANTHER" id="PTHR48081">
    <property type="entry name" value="AB HYDROLASE SUPERFAMILY PROTEIN C4A8.06C"/>
    <property type="match status" value="1"/>
</dbReference>
<dbReference type="EMBL" id="KZ613475">
    <property type="protein sequence ID" value="PMD23436.1"/>
    <property type="molecule type" value="Genomic_DNA"/>
</dbReference>
<dbReference type="PANTHER" id="PTHR48081:SF8">
    <property type="entry name" value="ALPHA_BETA HYDROLASE FOLD-3 DOMAIN-CONTAINING PROTEIN-RELATED"/>
    <property type="match status" value="1"/>
</dbReference>
<feature type="domain" description="Alpha/beta hydrolase fold-3" evidence="2">
    <location>
        <begin position="109"/>
        <end position="330"/>
    </location>
</feature>
<reference evidence="3 4" key="1">
    <citation type="submission" date="2016-05" db="EMBL/GenBank/DDBJ databases">
        <title>A degradative enzymes factory behind the ericoid mycorrhizal symbiosis.</title>
        <authorList>
            <consortium name="DOE Joint Genome Institute"/>
            <person name="Martino E."/>
            <person name="Morin E."/>
            <person name="Grelet G."/>
            <person name="Kuo A."/>
            <person name="Kohler A."/>
            <person name="Daghino S."/>
            <person name="Barry K."/>
            <person name="Choi C."/>
            <person name="Cichocki N."/>
            <person name="Clum A."/>
            <person name="Copeland A."/>
            <person name="Hainaut M."/>
            <person name="Haridas S."/>
            <person name="Labutti K."/>
            <person name="Lindquist E."/>
            <person name="Lipzen A."/>
            <person name="Khouja H.-R."/>
            <person name="Murat C."/>
            <person name="Ohm R."/>
            <person name="Olson A."/>
            <person name="Spatafora J."/>
            <person name="Veneault-Fourrey C."/>
            <person name="Henrissat B."/>
            <person name="Grigoriev I."/>
            <person name="Martin F."/>
            <person name="Perotto S."/>
        </authorList>
    </citation>
    <scope>NUCLEOTIDE SEQUENCE [LARGE SCALE GENOMIC DNA]</scope>
    <source>
        <strain evidence="3 4">UAMH 7357</strain>
    </source>
</reference>
<organism evidence="3 4">
    <name type="scientific">Hyaloscypha hepaticicola</name>
    <dbReference type="NCBI Taxonomy" id="2082293"/>
    <lineage>
        <taxon>Eukaryota</taxon>
        <taxon>Fungi</taxon>
        <taxon>Dikarya</taxon>
        <taxon>Ascomycota</taxon>
        <taxon>Pezizomycotina</taxon>
        <taxon>Leotiomycetes</taxon>
        <taxon>Helotiales</taxon>
        <taxon>Hyaloscyphaceae</taxon>
        <taxon>Hyaloscypha</taxon>
    </lineage>
</organism>
<dbReference type="Gene3D" id="3.40.50.1820">
    <property type="entry name" value="alpha/beta hydrolase"/>
    <property type="match status" value="1"/>
</dbReference>
<accession>A0A2J6QAY2</accession>
<dbReference type="Pfam" id="PF07859">
    <property type="entry name" value="Abhydrolase_3"/>
    <property type="match status" value="1"/>
</dbReference>
<protein>
    <submittedName>
        <fullName evidence="3">Alpha beta hydrolase fold-3 domain-containing protein</fullName>
    </submittedName>
</protein>
<keyword evidence="4" id="KW-1185">Reference proteome</keyword>
<name>A0A2J6QAY2_9HELO</name>
<dbReference type="AlphaFoldDB" id="A0A2J6QAY2"/>
<dbReference type="STRING" id="1745343.A0A2J6QAY2"/>
<evidence type="ECO:0000313" key="4">
    <source>
        <dbReference type="Proteomes" id="UP000235672"/>
    </source>
</evidence>
<evidence type="ECO:0000256" key="1">
    <source>
        <dbReference type="ARBA" id="ARBA00022801"/>
    </source>
</evidence>
<keyword evidence="1 3" id="KW-0378">Hydrolase</keyword>
<dbReference type="SUPFAM" id="SSF53474">
    <property type="entry name" value="alpha/beta-Hydrolases"/>
    <property type="match status" value="1"/>
</dbReference>
<dbReference type="GO" id="GO:0016787">
    <property type="term" value="F:hydrolase activity"/>
    <property type="evidence" value="ECO:0007669"/>
    <property type="project" value="UniProtKB-KW"/>
</dbReference>
<dbReference type="InterPro" id="IPR050300">
    <property type="entry name" value="GDXG_lipolytic_enzyme"/>
</dbReference>
<proteinExistence type="predicted"/>
<dbReference type="InterPro" id="IPR029058">
    <property type="entry name" value="AB_hydrolase_fold"/>
</dbReference>